<dbReference type="AlphaFoldDB" id="A0A8X6UA23"/>
<comment type="caution">
    <text evidence="1">The sequence shown here is derived from an EMBL/GenBank/DDBJ whole genome shotgun (WGS) entry which is preliminary data.</text>
</comment>
<dbReference type="OrthoDB" id="6370901at2759"/>
<keyword evidence="2" id="KW-1185">Reference proteome</keyword>
<dbReference type="GO" id="GO:0003676">
    <property type="term" value="F:nucleic acid binding"/>
    <property type="evidence" value="ECO:0007669"/>
    <property type="project" value="InterPro"/>
</dbReference>
<gene>
    <name evidence="1" type="ORF">NPIL_316901</name>
</gene>
<dbReference type="Gene3D" id="3.30.420.10">
    <property type="entry name" value="Ribonuclease H-like superfamily/Ribonuclease H"/>
    <property type="match status" value="1"/>
</dbReference>
<protein>
    <submittedName>
        <fullName evidence="1">Uncharacterized protein</fullName>
    </submittedName>
</protein>
<reference evidence="1" key="1">
    <citation type="submission" date="2020-08" db="EMBL/GenBank/DDBJ databases">
        <title>Multicomponent nature underlies the extraordinary mechanical properties of spider dragline silk.</title>
        <authorList>
            <person name="Kono N."/>
            <person name="Nakamura H."/>
            <person name="Mori M."/>
            <person name="Yoshida Y."/>
            <person name="Ohtoshi R."/>
            <person name="Malay A.D."/>
            <person name="Moran D.A.P."/>
            <person name="Tomita M."/>
            <person name="Numata K."/>
            <person name="Arakawa K."/>
        </authorList>
    </citation>
    <scope>NUCLEOTIDE SEQUENCE</scope>
</reference>
<accession>A0A8X6UA23</accession>
<organism evidence="1 2">
    <name type="scientific">Nephila pilipes</name>
    <name type="common">Giant wood spider</name>
    <name type="synonym">Nephila maculata</name>
    <dbReference type="NCBI Taxonomy" id="299642"/>
    <lineage>
        <taxon>Eukaryota</taxon>
        <taxon>Metazoa</taxon>
        <taxon>Ecdysozoa</taxon>
        <taxon>Arthropoda</taxon>
        <taxon>Chelicerata</taxon>
        <taxon>Arachnida</taxon>
        <taxon>Araneae</taxon>
        <taxon>Araneomorphae</taxon>
        <taxon>Entelegynae</taxon>
        <taxon>Araneoidea</taxon>
        <taxon>Nephilidae</taxon>
        <taxon>Nephila</taxon>
    </lineage>
</organism>
<feature type="non-terminal residue" evidence="1">
    <location>
        <position position="1"/>
    </location>
</feature>
<sequence length="108" mass="12313">AAAYESKITTTYPNLRLSCTNEGNTGAVNTGITSYEVTNQCVPSDNQMVEFRFGKGHLFPEQRTLKHEVYLDILDSSMEPTLRQQLEESPIRFHQDRAPIHTERLVTK</sequence>
<proteinExistence type="predicted"/>
<evidence type="ECO:0000313" key="2">
    <source>
        <dbReference type="Proteomes" id="UP000887013"/>
    </source>
</evidence>
<evidence type="ECO:0000313" key="1">
    <source>
        <dbReference type="EMBL" id="GFT93829.1"/>
    </source>
</evidence>
<dbReference type="Proteomes" id="UP000887013">
    <property type="component" value="Unassembled WGS sequence"/>
</dbReference>
<name>A0A8X6UA23_NEPPI</name>
<dbReference type="EMBL" id="BMAW01121417">
    <property type="protein sequence ID" value="GFT93829.1"/>
    <property type="molecule type" value="Genomic_DNA"/>
</dbReference>
<dbReference type="InterPro" id="IPR036397">
    <property type="entry name" value="RNaseH_sf"/>
</dbReference>